<dbReference type="EMBL" id="NKHZ01000081">
    <property type="protein sequence ID" value="PNS14872.1"/>
    <property type="molecule type" value="Genomic_DNA"/>
</dbReference>
<proteinExistence type="predicted"/>
<dbReference type="AlphaFoldDB" id="A0A2K1QIZ9"/>
<keyword evidence="2" id="KW-1133">Transmembrane helix</keyword>
<dbReference type="InterPro" id="IPR036305">
    <property type="entry name" value="RGS_sf"/>
</dbReference>
<dbReference type="Proteomes" id="UP000243797">
    <property type="component" value="Unassembled WGS sequence"/>
</dbReference>
<keyword evidence="2" id="KW-0472">Membrane</keyword>
<feature type="region of interest" description="Disordered" evidence="1">
    <location>
        <begin position="1"/>
        <end position="36"/>
    </location>
</feature>
<feature type="transmembrane region" description="Helical" evidence="2">
    <location>
        <begin position="299"/>
        <end position="320"/>
    </location>
</feature>
<protein>
    <recommendedName>
        <fullName evidence="5">RGS domain-containing protein</fullName>
    </recommendedName>
</protein>
<name>A0A2K1QIZ9_9PEZI</name>
<evidence type="ECO:0000256" key="1">
    <source>
        <dbReference type="SAM" id="MobiDB-lite"/>
    </source>
</evidence>
<evidence type="ECO:0008006" key="5">
    <source>
        <dbReference type="Google" id="ProtNLM"/>
    </source>
</evidence>
<accession>A0A2K1QIZ9</accession>
<evidence type="ECO:0000313" key="3">
    <source>
        <dbReference type="EMBL" id="PNS14872.1"/>
    </source>
</evidence>
<dbReference type="InParanoid" id="A0A2K1QIZ9"/>
<dbReference type="Gene3D" id="1.10.167.10">
    <property type="entry name" value="Regulator of G-protein Signalling 4, domain 2"/>
    <property type="match status" value="1"/>
</dbReference>
<reference evidence="3 4" key="1">
    <citation type="submission" date="2017-06" db="EMBL/GenBank/DDBJ databases">
        <title>Draft genome sequence of a variant of Elsinoe murrayae.</title>
        <authorList>
            <person name="Cheng Q."/>
        </authorList>
    </citation>
    <scope>NUCLEOTIDE SEQUENCE [LARGE SCALE GENOMIC DNA]</scope>
    <source>
        <strain evidence="3 4">CQ-2017a</strain>
    </source>
</reference>
<dbReference type="OrthoDB" id="3232309at2759"/>
<dbReference type="STRING" id="2082308.A0A2K1QIZ9"/>
<gene>
    <name evidence="3" type="ORF">CAC42_2101</name>
</gene>
<sequence length="452" mass="50081">MVYSLTYRRPSHRSLAQSSTSSEEKHKSLTESTASASQSIAGIPDALSFDRIINGGTCPPCTLRDFMNYMKYIEHDVENLQFYLWLHDYTIRFSQLPASEQALSPSWSPSQADTDMHSANPAAIPASVAPYFEGTTFAPADPFRPSFSKSHNDSHTDLSVTATAFSDATITSFPAPPEKTWQPFTAQPYREEVAKIERIYLLPSSPRALNLTSAERASLSHALQNTTHPSAFRAALLSTEWTLRQQSHPNFIRWAIRNGNGARVTFARGLGVSVILLSLAASVLVTLAGVGRGWRAVPLVGYVIGISTLVAAWKGMCVVLHGMHHRHVRPWEMFGEEAGSKVSVGGGLEEEGREKEGMEVQVREGEGAEKRFYFDRGSLVVEQRNSWEDEPWVARYEKRNIVRKVFDREVWIKEPALRQVQDTIFVQSLLAAVLIGGVITGVFVAVPGGNFL</sequence>
<feature type="transmembrane region" description="Helical" evidence="2">
    <location>
        <begin position="266"/>
        <end position="287"/>
    </location>
</feature>
<keyword evidence="2" id="KW-0812">Transmembrane</keyword>
<keyword evidence="4" id="KW-1185">Reference proteome</keyword>
<organism evidence="3 4">
    <name type="scientific">Sphaceloma murrayae</name>
    <dbReference type="NCBI Taxonomy" id="2082308"/>
    <lineage>
        <taxon>Eukaryota</taxon>
        <taxon>Fungi</taxon>
        <taxon>Dikarya</taxon>
        <taxon>Ascomycota</taxon>
        <taxon>Pezizomycotina</taxon>
        <taxon>Dothideomycetes</taxon>
        <taxon>Dothideomycetidae</taxon>
        <taxon>Myriangiales</taxon>
        <taxon>Elsinoaceae</taxon>
        <taxon>Sphaceloma</taxon>
    </lineage>
</organism>
<feature type="transmembrane region" description="Helical" evidence="2">
    <location>
        <begin position="424"/>
        <end position="446"/>
    </location>
</feature>
<dbReference type="SUPFAM" id="SSF48097">
    <property type="entry name" value="Regulator of G-protein signaling, RGS"/>
    <property type="match status" value="1"/>
</dbReference>
<dbReference type="PANTHER" id="PTHR39466:SF1">
    <property type="entry name" value="RGS DOMAIN-CONTAINING PROTEIN"/>
    <property type="match status" value="1"/>
</dbReference>
<dbReference type="PANTHER" id="PTHR39466">
    <property type="entry name" value="RGS DOMAIN-CONTAINING PROTEIN"/>
    <property type="match status" value="1"/>
</dbReference>
<dbReference type="InterPro" id="IPR044926">
    <property type="entry name" value="RGS_subdomain_2"/>
</dbReference>
<evidence type="ECO:0000256" key="2">
    <source>
        <dbReference type="SAM" id="Phobius"/>
    </source>
</evidence>
<comment type="caution">
    <text evidence="3">The sequence shown here is derived from an EMBL/GenBank/DDBJ whole genome shotgun (WGS) entry which is preliminary data.</text>
</comment>
<evidence type="ECO:0000313" key="4">
    <source>
        <dbReference type="Proteomes" id="UP000243797"/>
    </source>
</evidence>